<dbReference type="SUPFAM" id="SSF53474">
    <property type="entry name" value="alpha/beta-Hydrolases"/>
    <property type="match status" value="1"/>
</dbReference>
<evidence type="ECO:0000259" key="2">
    <source>
        <dbReference type="Pfam" id="PF12146"/>
    </source>
</evidence>
<evidence type="ECO:0000313" key="3">
    <source>
        <dbReference type="EMBL" id="QDH70101.1"/>
    </source>
</evidence>
<dbReference type="InterPro" id="IPR022742">
    <property type="entry name" value="Hydrolase_4"/>
</dbReference>
<feature type="chain" id="PRO_5021876844" evidence="1">
    <location>
        <begin position="18"/>
        <end position="291"/>
    </location>
</feature>
<keyword evidence="1" id="KW-0732">Signal</keyword>
<dbReference type="PANTHER" id="PTHR11614">
    <property type="entry name" value="PHOSPHOLIPASE-RELATED"/>
    <property type="match status" value="1"/>
</dbReference>
<dbReference type="OrthoDB" id="9785847at2"/>
<sequence>MMTIRLGFMAGSWLAPAATAQRAGRLFCTPMGSSRRRAREASEHAAQRAEIGVDDHAIAAYVWGDPARQPYVLFAHGWSSHGTRIASWLPALRNAGYALVAFDQFAHGRSPGHTANLPVFRDHLLAVGRHFGPAVAVIGHSLGGAATMLALDAGLQAGRAVLIAPAADPVDASLRFARMIGLARHAWRRMLAQFEAHLGIRFDEMQAHAVVPRLATPALVVHDLRDREVPWAEGERYARYWSDARLLSTDGLGHRRILDDADVIASGIAFIQGRVVGERVVSSPDLPFGYA</sequence>
<dbReference type="Gene3D" id="3.40.50.1820">
    <property type="entry name" value="alpha/beta hydrolase"/>
    <property type="match status" value="1"/>
</dbReference>
<dbReference type="RefSeq" id="WP_141623437.1">
    <property type="nucleotide sequence ID" value="NZ_CP041242.1"/>
</dbReference>
<organism evidence="3 4">
    <name type="scientific">Marilutibacter alkalisoli</name>
    <dbReference type="NCBI Taxonomy" id="2591633"/>
    <lineage>
        <taxon>Bacteria</taxon>
        <taxon>Pseudomonadati</taxon>
        <taxon>Pseudomonadota</taxon>
        <taxon>Gammaproteobacteria</taxon>
        <taxon>Lysobacterales</taxon>
        <taxon>Lysobacteraceae</taxon>
        <taxon>Marilutibacter</taxon>
    </lineage>
</organism>
<name>A0A514BRU2_9GAMM</name>
<feature type="signal peptide" evidence="1">
    <location>
        <begin position="1"/>
        <end position="17"/>
    </location>
</feature>
<dbReference type="Pfam" id="PF12146">
    <property type="entry name" value="Hydrolase_4"/>
    <property type="match status" value="1"/>
</dbReference>
<accession>A0A514BRU2</accession>
<keyword evidence="4" id="KW-1185">Reference proteome</keyword>
<dbReference type="KEGG" id="lyj:FKV23_08335"/>
<gene>
    <name evidence="3" type="ORF">FKV23_08335</name>
</gene>
<dbReference type="InterPro" id="IPR051044">
    <property type="entry name" value="MAG_DAG_Lipase"/>
</dbReference>
<dbReference type="EMBL" id="CP041242">
    <property type="protein sequence ID" value="QDH70101.1"/>
    <property type="molecule type" value="Genomic_DNA"/>
</dbReference>
<reference evidence="3 4" key="1">
    <citation type="submission" date="2019-06" db="EMBL/GenBank/DDBJ databases">
        <title>Lysobacter alkalisoli sp. nov. isolated from saline-alkali soil.</title>
        <authorList>
            <person name="Sun J.-Q."/>
            <person name="Xu L."/>
        </authorList>
    </citation>
    <scope>NUCLEOTIDE SEQUENCE [LARGE SCALE GENOMIC DNA]</scope>
    <source>
        <strain evidence="3 4">SJ-36</strain>
    </source>
</reference>
<dbReference type="AlphaFoldDB" id="A0A514BRU2"/>
<protein>
    <submittedName>
        <fullName evidence="3">Lysophospholipase</fullName>
    </submittedName>
</protein>
<proteinExistence type="predicted"/>
<feature type="domain" description="Serine aminopeptidase S33" evidence="2">
    <location>
        <begin position="71"/>
        <end position="176"/>
    </location>
</feature>
<evidence type="ECO:0000313" key="4">
    <source>
        <dbReference type="Proteomes" id="UP000317199"/>
    </source>
</evidence>
<dbReference type="Proteomes" id="UP000317199">
    <property type="component" value="Chromosome"/>
</dbReference>
<dbReference type="InterPro" id="IPR029058">
    <property type="entry name" value="AB_hydrolase_fold"/>
</dbReference>
<evidence type="ECO:0000256" key="1">
    <source>
        <dbReference type="SAM" id="SignalP"/>
    </source>
</evidence>